<evidence type="ECO:0000313" key="2">
    <source>
        <dbReference type="EMBL" id="EFX77368.1"/>
    </source>
</evidence>
<name>E9GSX6_DAPPU</name>
<dbReference type="KEGG" id="dpx:DAPPUDRAFT_247812"/>
<evidence type="ECO:0000313" key="3">
    <source>
        <dbReference type="Proteomes" id="UP000000305"/>
    </source>
</evidence>
<feature type="region of interest" description="Disordered" evidence="1">
    <location>
        <begin position="1"/>
        <end position="25"/>
    </location>
</feature>
<keyword evidence="3" id="KW-1185">Reference proteome</keyword>
<dbReference type="HOGENOM" id="CLU_2724787_0_0_1"/>
<dbReference type="EMBL" id="GL732563">
    <property type="protein sequence ID" value="EFX77368.1"/>
    <property type="molecule type" value="Genomic_DNA"/>
</dbReference>
<gene>
    <name evidence="2" type="ORF">DAPPUDRAFT_247812</name>
</gene>
<dbReference type="AlphaFoldDB" id="E9GSX6"/>
<sequence length="72" mass="8702">MEKFSQEKRFMKRKKNKEVQKEQQHDEEIVIQRDMESGEYFEKANIYRANNGSSSFQTIKQQQRKAFLDAVL</sequence>
<accession>E9GSX6</accession>
<dbReference type="InParanoid" id="E9GSX6"/>
<protein>
    <submittedName>
        <fullName evidence="2">Uncharacterized protein</fullName>
    </submittedName>
</protein>
<organism evidence="2 3">
    <name type="scientific">Daphnia pulex</name>
    <name type="common">Water flea</name>
    <dbReference type="NCBI Taxonomy" id="6669"/>
    <lineage>
        <taxon>Eukaryota</taxon>
        <taxon>Metazoa</taxon>
        <taxon>Ecdysozoa</taxon>
        <taxon>Arthropoda</taxon>
        <taxon>Crustacea</taxon>
        <taxon>Branchiopoda</taxon>
        <taxon>Diplostraca</taxon>
        <taxon>Cladocera</taxon>
        <taxon>Anomopoda</taxon>
        <taxon>Daphniidae</taxon>
        <taxon>Daphnia</taxon>
    </lineage>
</organism>
<reference evidence="2 3" key="1">
    <citation type="journal article" date="2011" name="Science">
        <title>The ecoresponsive genome of Daphnia pulex.</title>
        <authorList>
            <person name="Colbourne J.K."/>
            <person name="Pfrender M.E."/>
            <person name="Gilbert D."/>
            <person name="Thomas W.K."/>
            <person name="Tucker A."/>
            <person name="Oakley T.H."/>
            <person name="Tokishita S."/>
            <person name="Aerts A."/>
            <person name="Arnold G.J."/>
            <person name="Basu M.K."/>
            <person name="Bauer D.J."/>
            <person name="Caceres C.E."/>
            <person name="Carmel L."/>
            <person name="Casola C."/>
            <person name="Choi J.H."/>
            <person name="Detter J.C."/>
            <person name="Dong Q."/>
            <person name="Dusheyko S."/>
            <person name="Eads B.D."/>
            <person name="Frohlich T."/>
            <person name="Geiler-Samerotte K.A."/>
            <person name="Gerlach D."/>
            <person name="Hatcher P."/>
            <person name="Jogdeo S."/>
            <person name="Krijgsveld J."/>
            <person name="Kriventseva E.V."/>
            <person name="Kultz D."/>
            <person name="Laforsch C."/>
            <person name="Lindquist E."/>
            <person name="Lopez J."/>
            <person name="Manak J.R."/>
            <person name="Muller J."/>
            <person name="Pangilinan J."/>
            <person name="Patwardhan R.P."/>
            <person name="Pitluck S."/>
            <person name="Pritham E.J."/>
            <person name="Rechtsteiner A."/>
            <person name="Rho M."/>
            <person name="Rogozin I.B."/>
            <person name="Sakarya O."/>
            <person name="Salamov A."/>
            <person name="Schaack S."/>
            <person name="Shapiro H."/>
            <person name="Shiga Y."/>
            <person name="Skalitzky C."/>
            <person name="Smith Z."/>
            <person name="Souvorov A."/>
            <person name="Sung W."/>
            <person name="Tang Z."/>
            <person name="Tsuchiya D."/>
            <person name="Tu H."/>
            <person name="Vos H."/>
            <person name="Wang M."/>
            <person name="Wolf Y.I."/>
            <person name="Yamagata H."/>
            <person name="Yamada T."/>
            <person name="Ye Y."/>
            <person name="Shaw J.R."/>
            <person name="Andrews J."/>
            <person name="Crease T.J."/>
            <person name="Tang H."/>
            <person name="Lucas S.M."/>
            <person name="Robertson H.M."/>
            <person name="Bork P."/>
            <person name="Koonin E.V."/>
            <person name="Zdobnov E.M."/>
            <person name="Grigoriev I.V."/>
            <person name="Lynch M."/>
            <person name="Boore J.L."/>
        </authorList>
    </citation>
    <scope>NUCLEOTIDE SEQUENCE [LARGE SCALE GENOMIC DNA]</scope>
</reference>
<evidence type="ECO:0000256" key="1">
    <source>
        <dbReference type="SAM" id="MobiDB-lite"/>
    </source>
</evidence>
<dbReference type="Proteomes" id="UP000000305">
    <property type="component" value="Unassembled WGS sequence"/>
</dbReference>
<proteinExistence type="predicted"/>